<dbReference type="SUPFAM" id="SSF52540">
    <property type="entry name" value="P-loop containing nucleoside triphosphate hydrolases"/>
    <property type="match status" value="1"/>
</dbReference>
<dbReference type="PANTHER" id="PTHR42764">
    <property type="entry name" value="PHOSPHONATES UTILIZATION ATP-BINDING PROTEIN PHNK-RELATED"/>
    <property type="match status" value="1"/>
</dbReference>
<comment type="caution">
    <text evidence="4">The sequence shown here is derived from an EMBL/GenBank/DDBJ whole genome shotgun (WGS) entry which is preliminary data.</text>
</comment>
<dbReference type="NCBIfam" id="TIGR02324">
    <property type="entry name" value="CP_lyasePhnL"/>
    <property type="match status" value="1"/>
</dbReference>
<dbReference type="Proteomes" id="UP000078532">
    <property type="component" value="Unassembled WGS sequence"/>
</dbReference>
<dbReference type="EMBL" id="LYVF01000062">
    <property type="protein sequence ID" value="OAT85472.1"/>
    <property type="molecule type" value="Genomic_DNA"/>
</dbReference>
<dbReference type="PROSITE" id="PS00211">
    <property type="entry name" value="ABC_TRANSPORTER_1"/>
    <property type="match status" value="1"/>
</dbReference>
<dbReference type="GO" id="GO:0005524">
    <property type="term" value="F:ATP binding"/>
    <property type="evidence" value="ECO:0007669"/>
    <property type="project" value="UniProtKB-KW"/>
</dbReference>
<keyword evidence="4" id="KW-0456">Lyase</keyword>
<dbReference type="AlphaFoldDB" id="A0A1B7LH01"/>
<dbReference type="SMART" id="SM00382">
    <property type="entry name" value="AAA"/>
    <property type="match status" value="1"/>
</dbReference>
<keyword evidence="5" id="KW-1185">Reference proteome</keyword>
<dbReference type="OrthoDB" id="9810992at2"/>
<dbReference type="GO" id="GO:0016829">
    <property type="term" value="F:lyase activity"/>
    <property type="evidence" value="ECO:0007669"/>
    <property type="project" value="UniProtKB-KW"/>
</dbReference>
<feature type="domain" description="ABC transporter" evidence="3">
    <location>
        <begin position="6"/>
        <end position="243"/>
    </location>
</feature>
<accession>A0A1B7LH01</accession>
<dbReference type="Gene3D" id="3.40.50.300">
    <property type="entry name" value="P-loop containing nucleotide triphosphate hydrolases"/>
    <property type="match status" value="1"/>
</dbReference>
<dbReference type="Pfam" id="PF00005">
    <property type="entry name" value="ABC_tran"/>
    <property type="match status" value="1"/>
</dbReference>
<reference evidence="4 5" key="1">
    <citation type="submission" date="2016-04" db="EMBL/GenBank/DDBJ databases">
        <authorList>
            <person name="Evans L.H."/>
            <person name="Alamgir A."/>
            <person name="Owens N."/>
            <person name="Weber N.D."/>
            <person name="Virtaneva K."/>
            <person name="Barbian K."/>
            <person name="Babar A."/>
            <person name="Rosenke K."/>
        </authorList>
    </citation>
    <scope>NUCLEOTIDE SEQUENCE [LARGE SCALE GENOMIC DNA]</scope>
    <source>
        <strain evidence="4 5">LMa1</strain>
    </source>
</reference>
<dbReference type="InterPro" id="IPR017871">
    <property type="entry name" value="ABC_transporter-like_CS"/>
</dbReference>
<dbReference type="InterPro" id="IPR003439">
    <property type="entry name" value="ABC_transporter-like_ATP-bd"/>
</dbReference>
<evidence type="ECO:0000256" key="1">
    <source>
        <dbReference type="ARBA" id="ARBA00022741"/>
    </source>
</evidence>
<dbReference type="InterPro" id="IPR012701">
    <property type="entry name" value="CP_lyase_PhnL"/>
</dbReference>
<dbReference type="PROSITE" id="PS50893">
    <property type="entry name" value="ABC_TRANSPORTER_2"/>
    <property type="match status" value="1"/>
</dbReference>
<sequence length="243" mass="27167">MRNIILAVNELSKHFVLHILDGKVITGCAGVSFSLQQGEFLGIAGPSGAGKSTVIKCIYRTYLPSGGNVLYRTAGGREVDLARAPEREVIRLRRLEIGYASQFLKVMPRVPAVDVLAGELRRKGWDMERARARAREYLAIMNIDRPLWDAYPSTFSGGEQQRINLARALITAPRLLLLDEPTASLDPETKKIVIRILRDVKEQGTGIIGIFHDYDVMRRLVDRVFTMQSGRCSQAGDRREGLM</sequence>
<dbReference type="PANTHER" id="PTHR42764:SF1">
    <property type="entry name" value="PHOSPHONATES UTILIZATION ATP-BINDING PROTEIN PHNK-RELATED"/>
    <property type="match status" value="1"/>
</dbReference>
<keyword evidence="1" id="KW-0547">Nucleotide-binding</keyword>
<dbReference type="InterPro" id="IPR003593">
    <property type="entry name" value="AAA+_ATPase"/>
</dbReference>
<evidence type="ECO:0000259" key="3">
    <source>
        <dbReference type="PROSITE" id="PS50893"/>
    </source>
</evidence>
<protein>
    <submittedName>
        <fullName evidence="4">Phosphonate C-P lyase system protein PhnL</fullName>
    </submittedName>
</protein>
<proteinExistence type="predicted"/>
<dbReference type="RefSeq" id="WP_066666819.1">
    <property type="nucleotide sequence ID" value="NZ_LYVF01000062.1"/>
</dbReference>
<name>A0A1B7LH01_9FIRM</name>
<dbReference type="GO" id="GO:0016887">
    <property type="term" value="F:ATP hydrolysis activity"/>
    <property type="evidence" value="ECO:0007669"/>
    <property type="project" value="InterPro"/>
</dbReference>
<evidence type="ECO:0000313" key="4">
    <source>
        <dbReference type="EMBL" id="OAT85472.1"/>
    </source>
</evidence>
<dbReference type="InterPro" id="IPR027417">
    <property type="entry name" value="P-loop_NTPase"/>
</dbReference>
<evidence type="ECO:0000313" key="5">
    <source>
        <dbReference type="Proteomes" id="UP000078532"/>
    </source>
</evidence>
<dbReference type="STRING" id="1838280.A6M21_06020"/>
<evidence type="ECO:0000256" key="2">
    <source>
        <dbReference type="ARBA" id="ARBA00022840"/>
    </source>
</evidence>
<organism evidence="4 5">
    <name type="scientific">Desulfotomaculum copahuensis</name>
    <dbReference type="NCBI Taxonomy" id="1838280"/>
    <lineage>
        <taxon>Bacteria</taxon>
        <taxon>Bacillati</taxon>
        <taxon>Bacillota</taxon>
        <taxon>Clostridia</taxon>
        <taxon>Eubacteriales</taxon>
        <taxon>Desulfotomaculaceae</taxon>
        <taxon>Desulfotomaculum</taxon>
    </lineage>
</organism>
<gene>
    <name evidence="4" type="ORF">A6M21_06020</name>
</gene>
<dbReference type="GO" id="GO:0019700">
    <property type="term" value="P:organic phosphonate catabolic process"/>
    <property type="evidence" value="ECO:0007669"/>
    <property type="project" value="TreeGrafter"/>
</dbReference>
<keyword evidence="2" id="KW-0067">ATP-binding</keyword>